<keyword evidence="3" id="KW-1185">Reference proteome</keyword>
<gene>
    <name evidence="2" type="ORF">GCM10009798_12760</name>
</gene>
<feature type="transmembrane region" description="Helical" evidence="1">
    <location>
        <begin position="21"/>
        <end position="45"/>
    </location>
</feature>
<name>A0ABP5BYU4_9ACTN</name>
<keyword evidence="1" id="KW-0472">Membrane</keyword>
<keyword evidence="1" id="KW-1133">Transmembrane helix</keyword>
<accession>A0ABP5BYU4</accession>
<protein>
    <submittedName>
        <fullName evidence="2">Uncharacterized protein</fullName>
    </submittedName>
</protein>
<dbReference type="EMBL" id="BAAAPB010000001">
    <property type="protein sequence ID" value="GAA1954977.1"/>
    <property type="molecule type" value="Genomic_DNA"/>
</dbReference>
<keyword evidence="1" id="KW-0812">Transmembrane</keyword>
<sequence>MTRLSIRQNVAARPEARDKRRAVPVIALLAIGMVIAIVGTVAVFVDSPTATAAPVCPTGVWSYHQARSGGCGYGIVTGGASPATRTVTFSLRGSVGDNLADGSCARVEVLIHAKRVTDTTRTYKACGKSTATTIAFSDTAPAAGAGSIPAYSVRLCVGSSCTAYVDFHPA</sequence>
<proteinExistence type="predicted"/>
<reference evidence="3" key="1">
    <citation type="journal article" date="2019" name="Int. J. Syst. Evol. Microbiol.">
        <title>The Global Catalogue of Microorganisms (GCM) 10K type strain sequencing project: providing services to taxonomists for standard genome sequencing and annotation.</title>
        <authorList>
            <consortium name="The Broad Institute Genomics Platform"/>
            <consortium name="The Broad Institute Genome Sequencing Center for Infectious Disease"/>
            <person name="Wu L."/>
            <person name="Ma J."/>
        </authorList>
    </citation>
    <scope>NUCLEOTIDE SEQUENCE [LARGE SCALE GENOMIC DNA]</scope>
    <source>
        <strain evidence="3">JCM 15309</strain>
    </source>
</reference>
<comment type="caution">
    <text evidence="2">The sequence shown here is derived from an EMBL/GenBank/DDBJ whole genome shotgun (WGS) entry which is preliminary data.</text>
</comment>
<organism evidence="2 3">
    <name type="scientific">Nocardioides panacihumi</name>
    <dbReference type="NCBI Taxonomy" id="400774"/>
    <lineage>
        <taxon>Bacteria</taxon>
        <taxon>Bacillati</taxon>
        <taxon>Actinomycetota</taxon>
        <taxon>Actinomycetes</taxon>
        <taxon>Propionibacteriales</taxon>
        <taxon>Nocardioidaceae</taxon>
        <taxon>Nocardioides</taxon>
    </lineage>
</organism>
<evidence type="ECO:0000313" key="2">
    <source>
        <dbReference type="EMBL" id="GAA1954977.1"/>
    </source>
</evidence>
<evidence type="ECO:0000256" key="1">
    <source>
        <dbReference type="SAM" id="Phobius"/>
    </source>
</evidence>
<dbReference type="Proteomes" id="UP001500571">
    <property type="component" value="Unassembled WGS sequence"/>
</dbReference>
<evidence type="ECO:0000313" key="3">
    <source>
        <dbReference type="Proteomes" id="UP001500571"/>
    </source>
</evidence>